<dbReference type="Pfam" id="PF09937">
    <property type="entry name" value="DUF2169"/>
    <property type="match status" value="1"/>
</dbReference>
<organism evidence="2 3">
    <name type="scientific">Enhygromyxa salina</name>
    <dbReference type="NCBI Taxonomy" id="215803"/>
    <lineage>
        <taxon>Bacteria</taxon>
        <taxon>Pseudomonadati</taxon>
        <taxon>Myxococcota</taxon>
        <taxon>Polyangia</taxon>
        <taxon>Nannocystales</taxon>
        <taxon>Nannocystaceae</taxon>
        <taxon>Enhygromyxa</taxon>
    </lineage>
</organism>
<dbReference type="Proteomes" id="UP000238823">
    <property type="component" value="Unassembled WGS sequence"/>
</dbReference>
<name>A0A2S9YMK7_9BACT</name>
<reference evidence="2 3" key="1">
    <citation type="submission" date="2018-03" db="EMBL/GenBank/DDBJ databases">
        <title>Draft Genome Sequences of the Obligatory Marine Myxobacteria Enhygromyxa salina SWB007.</title>
        <authorList>
            <person name="Poehlein A."/>
            <person name="Moghaddam J.A."/>
            <person name="Harms H."/>
            <person name="Alanjari M."/>
            <person name="Koenig G.M."/>
            <person name="Daniel R."/>
            <person name="Schaeberle T.F."/>
        </authorList>
    </citation>
    <scope>NUCLEOTIDE SEQUENCE [LARGE SCALE GENOMIC DNA]</scope>
    <source>
        <strain evidence="2 3">SWB007</strain>
    </source>
</reference>
<dbReference type="InterPro" id="IPR018683">
    <property type="entry name" value="DUF2169"/>
</dbReference>
<comment type="caution">
    <text evidence="2">The sequence shown here is derived from an EMBL/GenBank/DDBJ whole genome shotgun (WGS) entry which is preliminary data.</text>
</comment>
<dbReference type="EMBL" id="PVNL01000077">
    <property type="protein sequence ID" value="PRQ06322.1"/>
    <property type="molecule type" value="Genomic_DNA"/>
</dbReference>
<gene>
    <name evidence="2" type="ORF">ENSA7_39990</name>
</gene>
<proteinExistence type="predicted"/>
<sequence>MLIRTALRGPVDYTITVDPDGRDRLVVVAKQSYELVHQGSQANLLPRAARAPLLEVDRFADDPASSPLIAENDYAAYKPRCDVLVHGSAHAPGGRACQTCEVEVRVGNWRKAIRVHGDRVWTGGIGGANLSPPVPFERTPISYDRAFGGTREDPHNPGSFDALRENPVGVGYEPFARGAALDGLRAPNCEYPDHPVRSPRTRHRPAALGPIGRSWLPRAPLAGTYDQRWLDQDFPFLPADFSWDFLQAAPSDQQIAWPSGGEPCVLVNLTPTGLSRFSLPPTHMPVEFIRADNSRVETSAPMDTLVIDTDRGQLSMTWRASLSLARGLDEVCEVVFGPMPPSWSRAREQGKTYYRSLGEFLASRR</sequence>
<evidence type="ECO:0000259" key="1">
    <source>
        <dbReference type="Pfam" id="PF09937"/>
    </source>
</evidence>
<feature type="domain" description="DUF2169" evidence="1">
    <location>
        <begin position="20"/>
        <end position="319"/>
    </location>
</feature>
<protein>
    <recommendedName>
        <fullName evidence="1">DUF2169 domain-containing protein</fullName>
    </recommendedName>
</protein>
<evidence type="ECO:0000313" key="2">
    <source>
        <dbReference type="EMBL" id="PRQ06322.1"/>
    </source>
</evidence>
<evidence type="ECO:0000313" key="3">
    <source>
        <dbReference type="Proteomes" id="UP000238823"/>
    </source>
</evidence>
<dbReference type="OrthoDB" id="233093at2"/>
<accession>A0A2S9YMK7</accession>
<dbReference type="AlphaFoldDB" id="A0A2S9YMK7"/>
<dbReference type="RefSeq" id="WP_106090952.1">
    <property type="nucleotide sequence ID" value="NZ_PVNL01000077.1"/>
</dbReference>